<evidence type="ECO:0000256" key="2">
    <source>
        <dbReference type="SAM" id="MobiDB-lite"/>
    </source>
</evidence>
<organism evidence="3 4">
    <name type="scientific">Arcobacter nitrofigilis (strain ATCC 33309 / DSM 7299 / CCUG 15893 / LMG 7604 / NCTC 12251 / CI)</name>
    <name type="common">Campylobacter nitrofigilis</name>
    <dbReference type="NCBI Taxonomy" id="572480"/>
    <lineage>
        <taxon>Bacteria</taxon>
        <taxon>Pseudomonadati</taxon>
        <taxon>Campylobacterota</taxon>
        <taxon>Epsilonproteobacteria</taxon>
        <taxon>Campylobacterales</taxon>
        <taxon>Arcobacteraceae</taxon>
        <taxon>Arcobacter</taxon>
    </lineage>
</organism>
<evidence type="ECO:0000313" key="3">
    <source>
        <dbReference type="EMBL" id="ADG91847.1"/>
    </source>
</evidence>
<dbReference type="HOGENOM" id="CLU_617711_0_0_7"/>
<dbReference type="KEGG" id="ant:Arnit_0180"/>
<name>D5V4B4_ARCNC</name>
<feature type="compositionally biased region" description="Polar residues" evidence="2">
    <location>
        <begin position="17"/>
        <end position="54"/>
    </location>
</feature>
<dbReference type="RefSeq" id="WP_013133992.1">
    <property type="nucleotide sequence ID" value="NC_014166.1"/>
</dbReference>
<gene>
    <name evidence="3" type="ordered locus">Arnit_0180</name>
</gene>
<dbReference type="OrthoDB" id="5353371at2"/>
<dbReference type="AlphaFoldDB" id="D5V4B4"/>
<keyword evidence="4" id="KW-1185">Reference proteome</keyword>
<keyword evidence="1" id="KW-0175">Coiled coil</keyword>
<dbReference type="Proteomes" id="UP000000939">
    <property type="component" value="Chromosome"/>
</dbReference>
<evidence type="ECO:0000313" key="4">
    <source>
        <dbReference type="Proteomes" id="UP000000939"/>
    </source>
</evidence>
<feature type="region of interest" description="Disordered" evidence="2">
    <location>
        <begin position="1"/>
        <end position="56"/>
    </location>
</feature>
<evidence type="ECO:0000256" key="1">
    <source>
        <dbReference type="SAM" id="Coils"/>
    </source>
</evidence>
<dbReference type="STRING" id="572480.Arnit_0180"/>
<reference evidence="3 4" key="1">
    <citation type="journal article" date="2010" name="Stand. Genomic Sci.">
        <title>Complete genome sequence of Arcobacter nitrofigilis type strain (CI).</title>
        <authorList>
            <person name="Pati A."/>
            <person name="Gronow S."/>
            <person name="Lapidus A."/>
            <person name="Copeland A."/>
            <person name="Glavina Del Rio T."/>
            <person name="Nolan M."/>
            <person name="Lucas S."/>
            <person name="Tice H."/>
            <person name="Cheng J.F."/>
            <person name="Han C."/>
            <person name="Chertkov O."/>
            <person name="Bruce D."/>
            <person name="Tapia R."/>
            <person name="Goodwin L."/>
            <person name="Pitluck S."/>
            <person name="Liolios K."/>
            <person name="Ivanova N."/>
            <person name="Mavromatis K."/>
            <person name="Chen A."/>
            <person name="Palaniappan K."/>
            <person name="Land M."/>
            <person name="Hauser L."/>
            <person name="Chang Y.J."/>
            <person name="Jeffries C.D."/>
            <person name="Detter J.C."/>
            <person name="Rohde M."/>
            <person name="Goker M."/>
            <person name="Bristow J."/>
            <person name="Eisen J.A."/>
            <person name="Markowitz V."/>
            <person name="Hugenholtz P."/>
            <person name="Klenk H.P."/>
            <person name="Kyrpides N.C."/>
        </authorList>
    </citation>
    <scope>NUCLEOTIDE SEQUENCE [LARGE SCALE GENOMIC DNA]</scope>
    <source>
        <strain evidence="4">ATCC 33309 / DSM 7299 / CCUG 15893 / LMG 7604 / NCTC 12251 / CI</strain>
    </source>
</reference>
<sequence length="509" mass="60129">MNDLEEEYKKNRGTPKPNEQSMSFYNNRQFAEKSNGTKKGTFYKSSFHSQTSTKHSLEHMERKSKVTYLLIQDSSVNDNKQYEDVKKFKEQAEKIYKEKIGQKMQPKAKENLVKEAVLNTKPNTSIEDIEKTFKNLNKKFTGHHIIATSIHRDEGVFIDTKYDLEDLQYSSSTLSWKHIKLNKDVTNEVIDYAPNRNIFYNQENRSWYFDKNFAGENKADVSKYQKKINYHAHVLYSNFNKDTGKTARMDRTNMRELQTIVADSLGMQRGQEFSKNKRMNHWQLKRAIDAKRELKLSTQGELAKQKDLQNEMRVLREELKKQGTAKREDYAKIEQLNKVLKEQITNKELSLNDMKKIFDEKMKTIEYQNKLLDKQDERIKNQKSDIESLESKVQKRELYIDGSIPQKRVKIKDGLLSSKEVYIYDTEGVKTYVEKTKDTEKSLKREVKNLKKENSILKDENLELDMFKVFVKKHFKSTDLEKVKEIIKIVMPKIDNSNKINAKNNNIER</sequence>
<proteinExistence type="predicted"/>
<protein>
    <submittedName>
        <fullName evidence="3">Uncharacterized protein</fullName>
    </submittedName>
</protein>
<dbReference type="EMBL" id="CP001999">
    <property type="protein sequence ID" value="ADG91847.1"/>
    <property type="molecule type" value="Genomic_DNA"/>
</dbReference>
<feature type="coiled-coil region" evidence="1">
    <location>
        <begin position="433"/>
        <end position="460"/>
    </location>
</feature>
<accession>D5V4B4</accession>